<accession>U7VDF3</accession>
<dbReference type="InterPro" id="IPR050706">
    <property type="entry name" value="Cyclic-di-GMP_PDE-like"/>
</dbReference>
<protein>
    <submittedName>
        <fullName evidence="3">Diguanylate cyclase domain protein</fullName>
    </submittedName>
</protein>
<dbReference type="RefSeq" id="WP_023049967.1">
    <property type="nucleotide sequence ID" value="NZ_CP173065.2"/>
</dbReference>
<dbReference type="InterPro" id="IPR001633">
    <property type="entry name" value="EAL_dom"/>
</dbReference>
<dbReference type="Gene3D" id="3.20.20.450">
    <property type="entry name" value="EAL domain"/>
    <property type="match status" value="1"/>
</dbReference>
<dbReference type="PATRIC" id="fig|1319815.3.peg.403"/>
<dbReference type="Pfam" id="PF00497">
    <property type="entry name" value="SBP_bac_3"/>
    <property type="match status" value="2"/>
</dbReference>
<dbReference type="PANTHER" id="PTHR33121">
    <property type="entry name" value="CYCLIC DI-GMP PHOSPHODIESTERASE PDEF"/>
    <property type="match status" value="1"/>
</dbReference>
<sequence length="923" mass="108310">MSIKRILLVFFLSFKFIISMDVYVPKNDKEKKYLEKIREKQLVLGIKNNYFADDKIENQSLNDIIEELLKDYLQLNIVIKKDNWDIIYNEFQKGEIDIINFLTKTNEREKFAVFSNKILAEELVIVSRDKKLNTAEDLNEKKVYVTKNTIYEKFLERYKMKNELQMKIIKVDDVNLKKLDYFADTNLNTIGESNKLSISRLPETSIGVNKSYKDLNYIINNALEEKYSKKMENWLKKRKEFMFKDKFLKSLTDEEKEYIQNMKPLKISYGNIENVSSDSVKDKKFVGVLPGLLDCLFKKLSINIKQEEKTKKIEWTTIYEDFNNGKIDILTLSRTPEREEKFIFTKKIYDLNVYQIEVLKNLSSKRKVGVIKNSIEETVAKEYFFKDNIKIYSNRDEMLSDLKNNKLTTVLSLNSDIYDKKKYNIRILENVPINLALNKNNIVLRDILNKAILEMVDLKDILKNSELNKRKEIITEQEKHKNLVILVTLSCILLLGLALYQSFKVFMHKRKNRELLKDELTGLYSRRVYNEFCKNNNSITGCTLLMDLNNFKLLNDTHGHDYGDQVLIEAGKLLKEVFKNDYIFRISGDEFYIFSCYSANIKYKIKKLETLFKSSNLMKKYNISFSLGYYLKKEKNSMEYAFKYADLAMYSAKKGRENWSQEATYNFIKSKKRKKIIENLISKSINIEFYPVFQKKYALKDGKIIGAEALTRWNNNLLGEIYPDEFIPIAENLGLIYKVDYKIAEEAVKKTKQLLRDNIVDKNFRMSFNMSIETLKRKDVVEVILDILKKYSLSGKNLEIEITESTFLNDAEDVVVKLNKFRENGIYLSIDDFTAGYSTVGLLTTLPIDVVKFDKSLISSINEESERGKNVYLGLTNMIKSLKLKVVAEGIEEREQFEFLKEIGVSYGQGYYFGKPERELKNV</sequence>
<dbReference type="SUPFAM" id="SSF55073">
    <property type="entry name" value="Nucleotide cyclase"/>
    <property type="match status" value="1"/>
</dbReference>
<proteinExistence type="predicted"/>
<dbReference type="CDD" id="cd01948">
    <property type="entry name" value="EAL"/>
    <property type="match status" value="1"/>
</dbReference>
<dbReference type="SMART" id="SM00062">
    <property type="entry name" value="PBPb"/>
    <property type="match status" value="2"/>
</dbReference>
<dbReference type="Gene3D" id="3.30.70.270">
    <property type="match status" value="1"/>
</dbReference>
<gene>
    <name evidence="3" type="ORF">HMPREF0202_00419</name>
</gene>
<dbReference type="Pfam" id="PF00563">
    <property type="entry name" value="EAL"/>
    <property type="match status" value="1"/>
</dbReference>
<evidence type="ECO:0000313" key="3">
    <source>
        <dbReference type="EMBL" id="ERT69727.1"/>
    </source>
</evidence>
<dbReference type="InterPro" id="IPR029787">
    <property type="entry name" value="Nucleotide_cyclase"/>
</dbReference>
<dbReference type="InterPro" id="IPR035919">
    <property type="entry name" value="EAL_sf"/>
</dbReference>
<dbReference type="PROSITE" id="PS50887">
    <property type="entry name" value="GGDEF"/>
    <property type="match status" value="1"/>
</dbReference>
<evidence type="ECO:0000259" key="1">
    <source>
        <dbReference type="PROSITE" id="PS50883"/>
    </source>
</evidence>
<dbReference type="SMART" id="SM00267">
    <property type="entry name" value="GGDEF"/>
    <property type="match status" value="1"/>
</dbReference>
<dbReference type="Pfam" id="PF00990">
    <property type="entry name" value="GGDEF"/>
    <property type="match status" value="1"/>
</dbReference>
<name>U7VDF3_9FUSO</name>
<dbReference type="Proteomes" id="UP000017081">
    <property type="component" value="Unassembled WGS sequence"/>
</dbReference>
<dbReference type="CDD" id="cd01949">
    <property type="entry name" value="GGDEF"/>
    <property type="match status" value="1"/>
</dbReference>
<dbReference type="AlphaFoldDB" id="U7VDF3"/>
<feature type="domain" description="EAL" evidence="1">
    <location>
        <begin position="673"/>
        <end position="923"/>
    </location>
</feature>
<dbReference type="PROSITE" id="PS50883">
    <property type="entry name" value="EAL"/>
    <property type="match status" value="1"/>
</dbReference>
<dbReference type="STRING" id="1319815.HMPREF0202_00419"/>
<dbReference type="InterPro" id="IPR043128">
    <property type="entry name" value="Rev_trsase/Diguanyl_cyclase"/>
</dbReference>
<dbReference type="eggNOG" id="COG5001">
    <property type="taxonomic scope" value="Bacteria"/>
</dbReference>
<dbReference type="NCBIfam" id="TIGR00254">
    <property type="entry name" value="GGDEF"/>
    <property type="match status" value="1"/>
</dbReference>
<dbReference type="SUPFAM" id="SSF53850">
    <property type="entry name" value="Periplasmic binding protein-like II"/>
    <property type="match status" value="2"/>
</dbReference>
<dbReference type="HOGENOM" id="CLU_315863_0_0_0"/>
<organism evidence="3 4">
    <name type="scientific">Cetobacterium somerae ATCC BAA-474</name>
    <dbReference type="NCBI Taxonomy" id="1319815"/>
    <lineage>
        <taxon>Bacteria</taxon>
        <taxon>Fusobacteriati</taxon>
        <taxon>Fusobacteriota</taxon>
        <taxon>Fusobacteriia</taxon>
        <taxon>Fusobacteriales</taxon>
        <taxon>Fusobacteriaceae</taxon>
        <taxon>Cetobacterium</taxon>
    </lineage>
</organism>
<dbReference type="Gene3D" id="3.40.190.10">
    <property type="entry name" value="Periplasmic binding protein-like II"/>
    <property type="match status" value="4"/>
</dbReference>
<dbReference type="EMBL" id="AXZF01000015">
    <property type="protein sequence ID" value="ERT69727.1"/>
    <property type="molecule type" value="Genomic_DNA"/>
</dbReference>
<feature type="domain" description="GGDEF" evidence="2">
    <location>
        <begin position="539"/>
        <end position="664"/>
    </location>
</feature>
<keyword evidence="4" id="KW-1185">Reference proteome</keyword>
<dbReference type="PANTHER" id="PTHR33121:SF70">
    <property type="entry name" value="SIGNALING PROTEIN YKOW"/>
    <property type="match status" value="1"/>
</dbReference>
<reference evidence="3 4" key="1">
    <citation type="submission" date="2013-08" db="EMBL/GenBank/DDBJ databases">
        <authorList>
            <person name="Weinstock G."/>
            <person name="Sodergren E."/>
            <person name="Wylie T."/>
            <person name="Fulton L."/>
            <person name="Fulton R."/>
            <person name="Fronick C."/>
            <person name="O'Laughlin M."/>
            <person name="Godfrey J."/>
            <person name="Miner T."/>
            <person name="Herter B."/>
            <person name="Appelbaum E."/>
            <person name="Cordes M."/>
            <person name="Lek S."/>
            <person name="Wollam A."/>
            <person name="Pepin K.H."/>
            <person name="Palsikar V.B."/>
            <person name="Mitreva M."/>
            <person name="Wilson R.K."/>
        </authorList>
    </citation>
    <scope>NUCLEOTIDE SEQUENCE [LARGE SCALE GENOMIC DNA]</scope>
    <source>
        <strain evidence="3 4">ATCC BAA-474</strain>
    </source>
</reference>
<comment type="caution">
    <text evidence="3">The sequence shown here is derived from an EMBL/GenBank/DDBJ whole genome shotgun (WGS) entry which is preliminary data.</text>
</comment>
<dbReference type="SUPFAM" id="SSF141868">
    <property type="entry name" value="EAL domain-like"/>
    <property type="match status" value="1"/>
</dbReference>
<dbReference type="InterPro" id="IPR001638">
    <property type="entry name" value="Solute-binding_3/MltF_N"/>
</dbReference>
<evidence type="ECO:0000313" key="4">
    <source>
        <dbReference type="Proteomes" id="UP000017081"/>
    </source>
</evidence>
<dbReference type="InterPro" id="IPR000160">
    <property type="entry name" value="GGDEF_dom"/>
</dbReference>
<dbReference type="SMART" id="SM00052">
    <property type="entry name" value="EAL"/>
    <property type="match status" value="1"/>
</dbReference>
<evidence type="ECO:0000259" key="2">
    <source>
        <dbReference type="PROSITE" id="PS50887"/>
    </source>
</evidence>
<dbReference type="GO" id="GO:0071111">
    <property type="term" value="F:cyclic-guanylate-specific phosphodiesterase activity"/>
    <property type="evidence" value="ECO:0007669"/>
    <property type="project" value="InterPro"/>
</dbReference>